<dbReference type="Proteomes" id="UP000006426">
    <property type="component" value="Chromosome"/>
</dbReference>
<proteinExistence type="predicted"/>
<sequence length="70" mass="8098">MRLSFRTLQRGNAGLDALRRKKDAERPVLRTSYFVVIEQCCRQTMTAMDSLAFRPFVTTRHNLRQSAPAI</sequence>
<dbReference type="AntiFam" id="ANF00261">
    <property type="entry name" value="Protein of unknown function (DUF1534)"/>
</dbReference>
<dbReference type="EMBL" id="CP031225">
    <property type="protein sequence ID" value="AXH57185.1"/>
    <property type="molecule type" value="Genomic_DNA"/>
</dbReference>
<accession>A0AAD0M0E9</accession>
<reference evidence="1 2" key="1">
    <citation type="journal article" date="2011" name="PLoS Pathog.">
        <title>Dynamic evolution of pathogenicity revealed by sequencing and comparative genomics of 19 Pseudomonas syringae isolates.</title>
        <authorList>
            <person name="Baltrus D.A."/>
            <person name="Nishimura M.T."/>
            <person name="Romanchuk A."/>
            <person name="Chang J.H."/>
            <person name="Mukhtar M.S."/>
            <person name="Cherkis K."/>
            <person name="Roach J."/>
            <person name="Grant S.R."/>
            <person name="Jones C.D."/>
            <person name="Dangl J.L."/>
        </authorList>
    </citation>
    <scope>NUCLEOTIDE SEQUENCE [LARGE SCALE GENOMIC DNA]</scope>
    <source>
        <strain evidence="1 2">M301315</strain>
    </source>
</reference>
<evidence type="ECO:0000313" key="1">
    <source>
        <dbReference type="EMBL" id="AXH57185.1"/>
    </source>
</evidence>
<gene>
    <name evidence="1" type="ORF">PLA107_019180</name>
</gene>
<dbReference type="AlphaFoldDB" id="A0AAD0M0E9"/>
<name>A0AAD0M0E9_PSEAV</name>
<protein>
    <submittedName>
        <fullName evidence="1">DUF1534 domain-containing protein</fullName>
    </submittedName>
</protein>
<organism evidence="1 2">
    <name type="scientific">Pseudomonas amygdali pv. lachrymans str. M301315</name>
    <dbReference type="NCBI Taxonomy" id="629260"/>
    <lineage>
        <taxon>Bacteria</taxon>
        <taxon>Pseudomonadati</taxon>
        <taxon>Pseudomonadota</taxon>
        <taxon>Gammaproteobacteria</taxon>
        <taxon>Pseudomonadales</taxon>
        <taxon>Pseudomonadaceae</taxon>
        <taxon>Pseudomonas</taxon>
        <taxon>Pseudomonas amygdali</taxon>
    </lineage>
</organism>
<evidence type="ECO:0000313" key="2">
    <source>
        <dbReference type="Proteomes" id="UP000006426"/>
    </source>
</evidence>